<sequence>MNPVLKLGDRILETGEILSLMSEYELLPLLVKEIIIDQAIAAAEIVCTPEEEKLACEQITQQHQGIETQPESFQKLKQMAIRSVKLEKLKEATWGGDINSYFFQRKPQLDKVIYSLITTSEIGIAQEIYFRIQEGEQSFADLAREYSQGPEAQTGGLVGPIDLQSLHPQLANILAKSQPHQLLPPVQINNLLVIVRLEKLLPAQLDHPLRQRLLNEKFNQWLQAQMREIPWKIQPSDN</sequence>
<evidence type="ECO:0000256" key="3">
    <source>
        <dbReference type="ARBA" id="ARBA00022729"/>
    </source>
</evidence>
<evidence type="ECO:0000256" key="4">
    <source>
        <dbReference type="ARBA" id="ARBA00023110"/>
    </source>
</evidence>
<keyword evidence="3" id="KW-0732">Signal</keyword>
<keyword evidence="5 6" id="KW-0413">Isomerase</keyword>
<dbReference type="SUPFAM" id="SSF54534">
    <property type="entry name" value="FKBP-like"/>
    <property type="match status" value="1"/>
</dbReference>
<accession>A0A2S6CQ01</accession>
<dbReference type="EC" id="5.2.1.8" evidence="2"/>
<dbReference type="GO" id="GO:0003755">
    <property type="term" value="F:peptidyl-prolyl cis-trans isomerase activity"/>
    <property type="evidence" value="ECO:0007669"/>
    <property type="project" value="UniProtKB-KW"/>
</dbReference>
<dbReference type="InterPro" id="IPR050245">
    <property type="entry name" value="PrsA_foldase"/>
</dbReference>
<evidence type="ECO:0000256" key="1">
    <source>
        <dbReference type="ARBA" id="ARBA00000971"/>
    </source>
</evidence>
<organism evidence="8 9">
    <name type="scientific">Cuspidothrix issatschenkoi CHARLIE-1</name>
    <dbReference type="NCBI Taxonomy" id="2052836"/>
    <lineage>
        <taxon>Bacteria</taxon>
        <taxon>Bacillati</taxon>
        <taxon>Cyanobacteriota</taxon>
        <taxon>Cyanophyceae</taxon>
        <taxon>Nostocales</taxon>
        <taxon>Aphanizomenonaceae</taxon>
        <taxon>Cuspidothrix</taxon>
    </lineage>
</organism>
<dbReference type="EMBL" id="PGEM01000182">
    <property type="protein sequence ID" value="PPJ61710.1"/>
    <property type="molecule type" value="Genomic_DNA"/>
</dbReference>
<dbReference type="InterPro" id="IPR046357">
    <property type="entry name" value="PPIase_dom_sf"/>
</dbReference>
<evidence type="ECO:0000259" key="7">
    <source>
        <dbReference type="PROSITE" id="PS50198"/>
    </source>
</evidence>
<dbReference type="Gene3D" id="3.10.50.40">
    <property type="match status" value="1"/>
</dbReference>
<dbReference type="PROSITE" id="PS50198">
    <property type="entry name" value="PPIC_PPIASE_2"/>
    <property type="match status" value="1"/>
</dbReference>
<evidence type="ECO:0000313" key="9">
    <source>
        <dbReference type="Proteomes" id="UP000239589"/>
    </source>
</evidence>
<name>A0A2S6CQ01_9CYAN</name>
<proteinExistence type="predicted"/>
<dbReference type="RefSeq" id="WP_104389376.1">
    <property type="nucleotide sequence ID" value="NZ_PGEM01000182.1"/>
</dbReference>
<evidence type="ECO:0000313" key="8">
    <source>
        <dbReference type="EMBL" id="PPJ61710.1"/>
    </source>
</evidence>
<feature type="domain" description="PpiC" evidence="7">
    <location>
        <begin position="107"/>
        <end position="199"/>
    </location>
</feature>
<dbReference type="InterPro" id="IPR000297">
    <property type="entry name" value="PPIase_PpiC"/>
</dbReference>
<comment type="catalytic activity">
    <reaction evidence="1">
        <text>[protein]-peptidylproline (omega=180) = [protein]-peptidylproline (omega=0)</text>
        <dbReference type="Rhea" id="RHEA:16237"/>
        <dbReference type="Rhea" id="RHEA-COMP:10747"/>
        <dbReference type="Rhea" id="RHEA-COMP:10748"/>
        <dbReference type="ChEBI" id="CHEBI:83833"/>
        <dbReference type="ChEBI" id="CHEBI:83834"/>
        <dbReference type="EC" id="5.2.1.8"/>
    </reaction>
</comment>
<reference evidence="8 9" key="1">
    <citation type="submission" date="2018-02" db="EMBL/GenBank/DDBJ databases">
        <title>Discovery of a pederin family compound in a non-symbiotic bloom-forming cyanobacterium.</title>
        <authorList>
            <person name="Kust A."/>
            <person name="Mares J."/>
            <person name="Jokela J."/>
            <person name="Urajova P."/>
            <person name="Hajek J."/>
            <person name="Saurav K."/>
            <person name="Voracova K."/>
            <person name="Fewer D.P."/>
            <person name="Haapaniemi E."/>
            <person name="Permi P."/>
            <person name="Rehakova K."/>
            <person name="Sivonen K."/>
            <person name="Hrouzek P."/>
        </authorList>
    </citation>
    <scope>NUCLEOTIDE SEQUENCE [LARGE SCALE GENOMIC DNA]</scope>
    <source>
        <strain evidence="8 9">CHARLIE-1</strain>
    </source>
</reference>
<dbReference type="AlphaFoldDB" id="A0A2S6CQ01"/>
<evidence type="ECO:0000256" key="5">
    <source>
        <dbReference type="ARBA" id="ARBA00023235"/>
    </source>
</evidence>
<gene>
    <name evidence="8" type="ORF">CUN59_19420</name>
</gene>
<protein>
    <recommendedName>
        <fullName evidence="2">peptidylprolyl isomerase</fullName>
        <ecNumber evidence="2">5.2.1.8</ecNumber>
    </recommendedName>
</protein>
<evidence type="ECO:0000256" key="2">
    <source>
        <dbReference type="ARBA" id="ARBA00013194"/>
    </source>
</evidence>
<comment type="caution">
    <text evidence="8">The sequence shown here is derived from an EMBL/GenBank/DDBJ whole genome shotgun (WGS) entry which is preliminary data.</text>
</comment>
<dbReference type="OrthoDB" id="507969at2"/>
<dbReference type="PANTHER" id="PTHR47245">
    <property type="entry name" value="PEPTIDYLPROLYL ISOMERASE"/>
    <property type="match status" value="1"/>
</dbReference>
<dbReference type="Proteomes" id="UP000239589">
    <property type="component" value="Unassembled WGS sequence"/>
</dbReference>
<dbReference type="PANTHER" id="PTHR47245:SF1">
    <property type="entry name" value="FOLDASE PROTEIN PRSA"/>
    <property type="match status" value="1"/>
</dbReference>
<evidence type="ECO:0000256" key="6">
    <source>
        <dbReference type="PROSITE-ProRule" id="PRU00278"/>
    </source>
</evidence>
<keyword evidence="4 6" id="KW-0697">Rotamase</keyword>
<keyword evidence="9" id="KW-1185">Reference proteome</keyword>
<dbReference type="Pfam" id="PF00639">
    <property type="entry name" value="Rotamase"/>
    <property type="match status" value="1"/>
</dbReference>